<gene>
    <name evidence="5" type="ORF">JQU52_12865</name>
</gene>
<dbReference type="Pfam" id="PF01476">
    <property type="entry name" value="LysM"/>
    <property type="match status" value="1"/>
</dbReference>
<evidence type="ECO:0000256" key="1">
    <source>
        <dbReference type="ARBA" id="ARBA00038420"/>
    </source>
</evidence>
<feature type="chain" id="PRO_5034781213" evidence="3">
    <location>
        <begin position="29"/>
        <end position="303"/>
    </location>
</feature>
<dbReference type="CDD" id="cd00118">
    <property type="entry name" value="LysM"/>
    <property type="match status" value="1"/>
</dbReference>
<dbReference type="InterPro" id="IPR018392">
    <property type="entry name" value="LysM"/>
</dbReference>
<dbReference type="GO" id="GO:0004222">
    <property type="term" value="F:metalloendopeptidase activity"/>
    <property type="evidence" value="ECO:0007669"/>
    <property type="project" value="TreeGrafter"/>
</dbReference>
<name>A0A892ZF51_9NEIS</name>
<protein>
    <submittedName>
        <fullName evidence="5">Peptidoglycan DD-metalloendopeptidase family protein</fullName>
    </submittedName>
</protein>
<keyword evidence="3" id="KW-0732">Signal</keyword>
<dbReference type="InterPro" id="IPR011055">
    <property type="entry name" value="Dup_hybrid_motif"/>
</dbReference>
<comment type="similarity">
    <text evidence="1">Belongs to the E.coli NlpD/Haemophilus LppB family.</text>
</comment>
<dbReference type="Gene3D" id="3.10.350.10">
    <property type="entry name" value="LysM domain"/>
    <property type="match status" value="1"/>
</dbReference>
<reference evidence="5" key="1">
    <citation type="submission" date="2021-02" db="EMBL/GenBank/DDBJ databases">
        <title>Neisseriaceae sp. 26B isolated from the cloaca of a Common Toad-headed Turtle (Mesoclemmys nasuta).</title>
        <authorList>
            <person name="Spergser J."/>
            <person name="Busse H.-J."/>
        </authorList>
    </citation>
    <scope>NUCLEOTIDE SEQUENCE</scope>
    <source>
        <strain evidence="5">26B</strain>
    </source>
</reference>
<dbReference type="Gene3D" id="2.70.70.10">
    <property type="entry name" value="Glucose Permease (Domain IIA)"/>
    <property type="match status" value="1"/>
</dbReference>
<dbReference type="EMBL" id="CP069798">
    <property type="protein sequence ID" value="QRQ81572.1"/>
    <property type="molecule type" value="Genomic_DNA"/>
</dbReference>
<feature type="compositionally biased region" description="Pro residues" evidence="2">
    <location>
        <begin position="155"/>
        <end position="172"/>
    </location>
</feature>
<sequence>MLNTLVFRSGLCVMALALGACSMLKQPAAPIEAGNSGAAGVEANNPYGTAPYTPPTTTTAPYTPPATAAGGTGAYVPSYAPVDINAATHTVVRGDTVFNIAKRYQITQDNLRAWNNLGMDNNIQVGQTLRVKPAGYVAPPTAVVVATPPTNTTPVTPPPTSTPPVSTTPPPVVSSNAGGTRTAGGVVWQRPTQGRILQGFGGNSKGIDFGGSIGQSVVAAADGKVVYSGSGLRGYGNLIIVQHNQTFLTAYGNNQSLLAKEGQQVKRGQQIATMGNSDASRTQLHFELRENGQPVDPSRYLPM</sequence>
<feature type="signal peptide" evidence="3">
    <location>
        <begin position="1"/>
        <end position="28"/>
    </location>
</feature>
<dbReference type="AlphaFoldDB" id="A0A892ZF51"/>
<keyword evidence="6" id="KW-1185">Reference proteome</keyword>
<evidence type="ECO:0000256" key="2">
    <source>
        <dbReference type="SAM" id="MobiDB-lite"/>
    </source>
</evidence>
<dbReference type="PROSITE" id="PS51782">
    <property type="entry name" value="LYSM"/>
    <property type="match status" value="1"/>
</dbReference>
<dbReference type="Pfam" id="PF01551">
    <property type="entry name" value="Peptidase_M23"/>
    <property type="match status" value="1"/>
</dbReference>
<feature type="domain" description="LysM" evidence="4">
    <location>
        <begin position="87"/>
        <end position="131"/>
    </location>
</feature>
<evidence type="ECO:0000256" key="3">
    <source>
        <dbReference type="SAM" id="SignalP"/>
    </source>
</evidence>
<dbReference type="Proteomes" id="UP000653156">
    <property type="component" value="Chromosome"/>
</dbReference>
<organism evidence="5 6">
    <name type="scientific">Paralysiella testudinis</name>
    <dbReference type="NCBI Taxonomy" id="2809020"/>
    <lineage>
        <taxon>Bacteria</taxon>
        <taxon>Pseudomonadati</taxon>
        <taxon>Pseudomonadota</taxon>
        <taxon>Betaproteobacteria</taxon>
        <taxon>Neisseriales</taxon>
        <taxon>Neisseriaceae</taxon>
        <taxon>Paralysiella</taxon>
    </lineage>
</organism>
<dbReference type="InterPro" id="IPR050570">
    <property type="entry name" value="Cell_wall_metabolism_enzyme"/>
</dbReference>
<dbReference type="InterPro" id="IPR016047">
    <property type="entry name" value="M23ase_b-sheet_dom"/>
</dbReference>
<dbReference type="RefSeq" id="WP_230338868.1">
    <property type="nucleotide sequence ID" value="NZ_CP069798.1"/>
</dbReference>
<dbReference type="PANTHER" id="PTHR21666">
    <property type="entry name" value="PEPTIDASE-RELATED"/>
    <property type="match status" value="1"/>
</dbReference>
<dbReference type="PANTHER" id="PTHR21666:SF263">
    <property type="entry name" value="MUREIN HYDROLASE ACTIVATOR NLPD"/>
    <property type="match status" value="1"/>
</dbReference>
<accession>A0A892ZF51</accession>
<evidence type="ECO:0000313" key="5">
    <source>
        <dbReference type="EMBL" id="QRQ81572.1"/>
    </source>
</evidence>
<dbReference type="InterPro" id="IPR036779">
    <property type="entry name" value="LysM_dom_sf"/>
</dbReference>
<dbReference type="KEGG" id="ptes:JQU52_12865"/>
<dbReference type="SUPFAM" id="SSF51261">
    <property type="entry name" value="Duplicated hybrid motif"/>
    <property type="match status" value="1"/>
</dbReference>
<feature type="region of interest" description="Disordered" evidence="2">
    <location>
        <begin position="148"/>
        <end position="185"/>
    </location>
</feature>
<evidence type="ECO:0000259" key="4">
    <source>
        <dbReference type="PROSITE" id="PS51782"/>
    </source>
</evidence>
<evidence type="ECO:0000313" key="6">
    <source>
        <dbReference type="Proteomes" id="UP000653156"/>
    </source>
</evidence>
<dbReference type="SMART" id="SM00257">
    <property type="entry name" value="LysM"/>
    <property type="match status" value="1"/>
</dbReference>
<proteinExistence type="inferred from homology"/>
<dbReference type="CDD" id="cd12797">
    <property type="entry name" value="M23_peptidase"/>
    <property type="match status" value="1"/>
</dbReference>